<keyword evidence="2" id="KW-1133">Transmembrane helix</keyword>
<dbReference type="AlphaFoldDB" id="A0A7S2A4Q4"/>
<gene>
    <name evidence="3" type="ORF">OSIN01602_LOCUS19171</name>
</gene>
<feature type="transmembrane region" description="Helical" evidence="2">
    <location>
        <begin position="62"/>
        <end position="86"/>
    </location>
</feature>
<feature type="compositionally biased region" description="Basic and acidic residues" evidence="1">
    <location>
        <begin position="38"/>
        <end position="50"/>
    </location>
</feature>
<organism evidence="3">
    <name type="scientific">Trieres chinensis</name>
    <name type="common">Marine centric diatom</name>
    <name type="synonym">Odontella sinensis</name>
    <dbReference type="NCBI Taxonomy" id="1514140"/>
    <lineage>
        <taxon>Eukaryota</taxon>
        <taxon>Sar</taxon>
        <taxon>Stramenopiles</taxon>
        <taxon>Ochrophyta</taxon>
        <taxon>Bacillariophyta</taxon>
        <taxon>Mediophyceae</taxon>
        <taxon>Biddulphiophycidae</taxon>
        <taxon>Eupodiscales</taxon>
        <taxon>Parodontellaceae</taxon>
        <taxon>Trieres</taxon>
    </lineage>
</organism>
<sequence>MGALVGLSKQQRSHWENAKKPKTKRCKGVIGSFGEHSGSMKEEREYTETGNKRRLTQMSGLFLSKLLLLSSVLLAFTNFCGVIPSFCSQTRTLFGHINILASSPLFFQTWN</sequence>
<evidence type="ECO:0000313" key="3">
    <source>
        <dbReference type="EMBL" id="CAD9357913.1"/>
    </source>
</evidence>
<keyword evidence="2" id="KW-0812">Transmembrane</keyword>
<evidence type="ECO:0000256" key="2">
    <source>
        <dbReference type="SAM" id="Phobius"/>
    </source>
</evidence>
<keyword evidence="2" id="KW-0472">Membrane</keyword>
<name>A0A7S2A4Q4_TRICV</name>
<reference evidence="3" key="1">
    <citation type="submission" date="2021-01" db="EMBL/GenBank/DDBJ databases">
        <authorList>
            <person name="Corre E."/>
            <person name="Pelletier E."/>
            <person name="Niang G."/>
            <person name="Scheremetjew M."/>
            <person name="Finn R."/>
            <person name="Kale V."/>
            <person name="Holt S."/>
            <person name="Cochrane G."/>
            <person name="Meng A."/>
            <person name="Brown T."/>
            <person name="Cohen L."/>
        </authorList>
    </citation>
    <scope>NUCLEOTIDE SEQUENCE</scope>
    <source>
        <strain evidence="3">Grunow 1884</strain>
    </source>
</reference>
<dbReference type="EMBL" id="HBGO01033233">
    <property type="protein sequence ID" value="CAD9357913.1"/>
    <property type="molecule type" value="Transcribed_RNA"/>
</dbReference>
<feature type="region of interest" description="Disordered" evidence="1">
    <location>
        <begin position="30"/>
        <end position="50"/>
    </location>
</feature>
<protein>
    <submittedName>
        <fullName evidence="3">Uncharacterized protein</fullName>
    </submittedName>
</protein>
<feature type="region of interest" description="Disordered" evidence="1">
    <location>
        <begin position="1"/>
        <end position="20"/>
    </location>
</feature>
<accession>A0A7S2A4Q4</accession>
<evidence type="ECO:0000256" key="1">
    <source>
        <dbReference type="SAM" id="MobiDB-lite"/>
    </source>
</evidence>
<proteinExistence type="predicted"/>